<organism evidence="1 2">
    <name type="scientific">Granulimonas faecalis</name>
    <dbReference type="NCBI Taxonomy" id="2894155"/>
    <lineage>
        <taxon>Bacteria</taxon>
        <taxon>Bacillati</taxon>
        <taxon>Actinomycetota</taxon>
        <taxon>Coriobacteriia</taxon>
        <taxon>Coriobacteriales</taxon>
        <taxon>Kribbibacteriaceae</taxon>
        <taxon>Granulimonas</taxon>
    </lineage>
</organism>
<protein>
    <recommendedName>
        <fullName evidence="3">DUF559 domain-containing protein</fullName>
    </recommendedName>
</protein>
<gene>
    <name evidence="1" type="ORF">ATOP_16010</name>
</gene>
<name>A0AAV5B6W3_9ACTN</name>
<keyword evidence="2" id="KW-1185">Reference proteome</keyword>
<evidence type="ECO:0008006" key="3">
    <source>
        <dbReference type="Google" id="ProtNLM"/>
    </source>
</evidence>
<sequence>MGTVFGGLMARAFWTLGIPLNPLSPSQTSLAMARSRCSAREIKRFRETPVHAAVEGFLRAAAETHGPAEGPEPAVDVVVDTPAKIHRAKGVRCLCSTLDPPAGSLAEVGGCEAVCSLTPAQHFVVRARDLDPVGCCLLAMELCGTYLLRPDLPAGFATLPEPLVSVVDLARQTGRNRGMPGARRALEALTHTCDGSASPMETAVVLLLVLPPELGGHGLPLPRLNEEVPISSASSRLLGGTRTVRPDILWPDAGLDLEYDSRSFHTQHDADRDRARRSALQTAGIEPLSLTPQIVGNAAAFDEVARLVARRLSMAAETPDPQAQAQLRQRLLGTHPVW</sequence>
<proteinExistence type="predicted"/>
<dbReference type="AlphaFoldDB" id="A0AAV5B6W3"/>
<comment type="caution">
    <text evidence="1">The sequence shown here is derived from an EMBL/GenBank/DDBJ whole genome shotgun (WGS) entry which is preliminary data.</text>
</comment>
<accession>A0AAV5B6W3</accession>
<dbReference type="Proteomes" id="UP001055025">
    <property type="component" value="Unassembled WGS sequence"/>
</dbReference>
<dbReference type="RefSeq" id="WP_265590977.1">
    <property type="nucleotide sequence ID" value="NZ_BQKC01000001.1"/>
</dbReference>
<evidence type="ECO:0000313" key="2">
    <source>
        <dbReference type="Proteomes" id="UP001055025"/>
    </source>
</evidence>
<evidence type="ECO:0000313" key="1">
    <source>
        <dbReference type="EMBL" id="GJM55946.1"/>
    </source>
</evidence>
<reference evidence="1" key="1">
    <citation type="journal article" date="2022" name="Int. J. Syst. Evol. Microbiol.">
        <title>Granulimonas faecalis gen. nov., sp. nov., and Leptogranulimonas caecicola gen. nov., sp. nov., novel lactate-producing Atopobiaceae bacteria isolated from mouse intestines, and an emended description of the family Atopobiaceae.</title>
        <authorList>
            <person name="Morinaga K."/>
            <person name="Kusada H."/>
            <person name="Sakamoto S."/>
            <person name="Murakami T."/>
            <person name="Toyoda A."/>
            <person name="Mori H."/>
            <person name="Meng X.Y."/>
            <person name="Takashino M."/>
            <person name="Murotomi K."/>
            <person name="Tamaki H."/>
        </authorList>
    </citation>
    <scope>NUCLEOTIDE SEQUENCE</scope>
    <source>
        <strain evidence="1">OPF53</strain>
    </source>
</reference>
<dbReference type="EMBL" id="BQKC01000001">
    <property type="protein sequence ID" value="GJM55946.1"/>
    <property type="molecule type" value="Genomic_DNA"/>
</dbReference>